<dbReference type="PANTHER" id="PTHR43155">
    <property type="entry name" value="CYCLIC DI-GMP PHOSPHODIESTERASE PA4108-RELATED"/>
    <property type="match status" value="1"/>
</dbReference>
<dbReference type="SUPFAM" id="SSF55785">
    <property type="entry name" value="PYP-like sensor domain (PAS domain)"/>
    <property type="match status" value="1"/>
</dbReference>
<dbReference type="EMBL" id="BARS01026519">
    <property type="protein sequence ID" value="GAG01556.1"/>
    <property type="molecule type" value="Genomic_DNA"/>
</dbReference>
<dbReference type="NCBIfam" id="TIGR00229">
    <property type="entry name" value="sensory_box"/>
    <property type="match status" value="1"/>
</dbReference>
<dbReference type="GO" id="GO:0006355">
    <property type="term" value="P:regulation of DNA-templated transcription"/>
    <property type="evidence" value="ECO:0007669"/>
    <property type="project" value="InterPro"/>
</dbReference>
<dbReference type="AlphaFoldDB" id="X0VM05"/>
<dbReference type="Gene3D" id="3.30.450.20">
    <property type="entry name" value="PAS domain"/>
    <property type="match status" value="1"/>
</dbReference>
<feature type="non-terminal residue" evidence="2">
    <location>
        <position position="247"/>
    </location>
</feature>
<comment type="caution">
    <text evidence="2">The sequence shown here is derived from an EMBL/GenBank/DDBJ whole genome shotgun (WGS) entry which is preliminary data.</text>
</comment>
<proteinExistence type="predicted"/>
<dbReference type="Gene3D" id="3.30.450.40">
    <property type="match status" value="1"/>
</dbReference>
<dbReference type="SUPFAM" id="SSF55781">
    <property type="entry name" value="GAF domain-like"/>
    <property type="match status" value="1"/>
</dbReference>
<dbReference type="PROSITE" id="PS50112">
    <property type="entry name" value="PAS"/>
    <property type="match status" value="1"/>
</dbReference>
<dbReference type="InterPro" id="IPR013767">
    <property type="entry name" value="PAS_fold"/>
</dbReference>
<sequence length="247" mass="27472">MVGVHGVLSNITKWKQMEEALAQRVGQLQIIGEVARKASSFLDPDSLLSYVVTAIQQRFGYYHVDVFLVDKTQSYAVFRTSSSPSVVERRKDKIQRFKVGKEGMIGWVANTGEPLLANDVSREPRYLPDELLPDIRSELVVPLKVEDQIIGVLDIDSDKLEAFDEEDIFVLQTLANQLAIALGNARLYEKTRQLAAFNEGIVENVVVGISVEDADGNFTFLNPAAADLLGYPIEELIGQHWTTVVPP</sequence>
<gene>
    <name evidence="2" type="ORF">S01H1_41783</name>
</gene>
<reference evidence="2" key="1">
    <citation type="journal article" date="2014" name="Front. Microbiol.">
        <title>High frequency of phylogenetically diverse reductive dehalogenase-homologous genes in deep subseafloor sedimentary metagenomes.</title>
        <authorList>
            <person name="Kawai M."/>
            <person name="Futagami T."/>
            <person name="Toyoda A."/>
            <person name="Takaki Y."/>
            <person name="Nishi S."/>
            <person name="Hori S."/>
            <person name="Arai W."/>
            <person name="Tsubouchi T."/>
            <person name="Morono Y."/>
            <person name="Uchiyama I."/>
            <person name="Ito T."/>
            <person name="Fujiyama A."/>
            <person name="Inagaki F."/>
            <person name="Takami H."/>
        </authorList>
    </citation>
    <scope>NUCLEOTIDE SEQUENCE</scope>
    <source>
        <strain evidence="2">Expedition CK06-06</strain>
    </source>
</reference>
<dbReference type="Pfam" id="PF13185">
    <property type="entry name" value="GAF_2"/>
    <property type="match status" value="1"/>
</dbReference>
<protein>
    <recommendedName>
        <fullName evidence="1">PAS domain-containing protein</fullName>
    </recommendedName>
</protein>
<dbReference type="PANTHER" id="PTHR43155:SF2">
    <property type="entry name" value="CYCLIC DI-GMP PHOSPHODIESTERASE PA4108"/>
    <property type="match status" value="1"/>
</dbReference>
<dbReference type="InterPro" id="IPR029016">
    <property type="entry name" value="GAF-like_dom_sf"/>
</dbReference>
<dbReference type="InterPro" id="IPR000014">
    <property type="entry name" value="PAS"/>
</dbReference>
<organism evidence="2">
    <name type="scientific">marine sediment metagenome</name>
    <dbReference type="NCBI Taxonomy" id="412755"/>
    <lineage>
        <taxon>unclassified sequences</taxon>
        <taxon>metagenomes</taxon>
        <taxon>ecological metagenomes</taxon>
    </lineage>
</organism>
<feature type="domain" description="PAS" evidence="1">
    <location>
        <begin position="201"/>
        <end position="247"/>
    </location>
</feature>
<dbReference type="SMART" id="SM00065">
    <property type="entry name" value="GAF"/>
    <property type="match status" value="1"/>
</dbReference>
<evidence type="ECO:0000259" key="1">
    <source>
        <dbReference type="PROSITE" id="PS50112"/>
    </source>
</evidence>
<name>X0VM05_9ZZZZ</name>
<dbReference type="Pfam" id="PF00989">
    <property type="entry name" value="PAS"/>
    <property type="match status" value="1"/>
</dbReference>
<evidence type="ECO:0000313" key="2">
    <source>
        <dbReference type="EMBL" id="GAG01556.1"/>
    </source>
</evidence>
<dbReference type="InterPro" id="IPR003018">
    <property type="entry name" value="GAF"/>
</dbReference>
<accession>X0VM05</accession>
<dbReference type="InterPro" id="IPR035965">
    <property type="entry name" value="PAS-like_dom_sf"/>
</dbReference>
<dbReference type="CDD" id="cd00130">
    <property type="entry name" value="PAS"/>
    <property type="match status" value="1"/>
</dbReference>